<protein>
    <submittedName>
        <fullName evidence="1">Uncharacterized protein</fullName>
    </submittedName>
</protein>
<evidence type="ECO:0000313" key="1">
    <source>
        <dbReference type="EMBL" id="PSV94246.1"/>
    </source>
</evidence>
<dbReference type="EMBL" id="PYOP01000041">
    <property type="protein sequence ID" value="PSW92452.1"/>
    <property type="molecule type" value="Genomic_DNA"/>
</dbReference>
<dbReference type="EMBL" id="PYLW01000019">
    <property type="protein sequence ID" value="PSV94246.1"/>
    <property type="molecule type" value="Genomic_DNA"/>
</dbReference>
<keyword evidence="3" id="KW-1185">Reference proteome</keyword>
<dbReference type="OrthoDB" id="5817538at2"/>
<name>A0A0D8PL78_9GAMM</name>
<accession>A0A0D8PL78</accession>
<gene>
    <name evidence="1" type="ORF">C9I88_15140</name>
    <name evidence="2" type="ORF">C9J52_18155</name>
</gene>
<sequence length="92" mass="10982">MTRFKLKITHGLSHHPDIIKVTTDPRQALRFLEREVSPYTRGFTKIVTTDNKQYVKSIAEDDSKAFRYDYVPYNQLDMIWQKLWGFVLNKCK</sequence>
<organism evidence="1 4">
    <name type="scientific">Photobacterium iliopiscarium</name>
    <dbReference type="NCBI Taxonomy" id="56192"/>
    <lineage>
        <taxon>Bacteria</taxon>
        <taxon>Pseudomonadati</taxon>
        <taxon>Pseudomonadota</taxon>
        <taxon>Gammaproteobacteria</taxon>
        <taxon>Vibrionales</taxon>
        <taxon>Vibrionaceae</taxon>
        <taxon>Photobacterium</taxon>
    </lineage>
</organism>
<dbReference type="RefSeq" id="WP_045038514.1">
    <property type="nucleotide sequence ID" value="NZ_CAMQYU010000009.1"/>
</dbReference>
<dbReference type="AlphaFoldDB" id="A0A0D8PL78"/>
<comment type="caution">
    <text evidence="1">The sequence shown here is derived from an EMBL/GenBank/DDBJ whole genome shotgun (WGS) entry which is preliminary data.</text>
</comment>
<reference evidence="1 4" key="1">
    <citation type="submission" date="2018-01" db="EMBL/GenBank/DDBJ databases">
        <title>Whole genome sequencing of Histamine producing bacteria.</title>
        <authorList>
            <person name="Butler K."/>
        </authorList>
    </citation>
    <scope>NUCLEOTIDE SEQUENCE [LARGE SCALE GENOMIC DNA]</scope>
    <source>
        <strain evidence="2 3">ATCC 51761</strain>
        <strain evidence="1 4">NCIMB 13481</strain>
    </source>
</reference>
<evidence type="ECO:0000313" key="2">
    <source>
        <dbReference type="EMBL" id="PSW92452.1"/>
    </source>
</evidence>
<dbReference type="Proteomes" id="UP000241954">
    <property type="component" value="Unassembled WGS sequence"/>
</dbReference>
<evidence type="ECO:0000313" key="3">
    <source>
        <dbReference type="Proteomes" id="UP000241190"/>
    </source>
</evidence>
<dbReference type="Proteomes" id="UP000241190">
    <property type="component" value="Unassembled WGS sequence"/>
</dbReference>
<proteinExistence type="predicted"/>
<evidence type="ECO:0000313" key="4">
    <source>
        <dbReference type="Proteomes" id="UP000241954"/>
    </source>
</evidence>
<dbReference type="GeneID" id="93547158"/>